<keyword evidence="3" id="KW-1185">Reference proteome</keyword>
<evidence type="ECO:0000313" key="2">
    <source>
        <dbReference type="EMBL" id="CAI9117612.1"/>
    </source>
</evidence>
<dbReference type="EMBL" id="OX459126">
    <property type="protein sequence ID" value="CAI9117612.1"/>
    <property type="molecule type" value="Genomic_DNA"/>
</dbReference>
<dbReference type="Proteomes" id="UP001161247">
    <property type="component" value="Chromosome 9"/>
</dbReference>
<evidence type="ECO:0000259" key="1">
    <source>
        <dbReference type="PROSITE" id="PS00028"/>
    </source>
</evidence>
<protein>
    <submittedName>
        <fullName evidence="2">OLC1v1019023C2</fullName>
    </submittedName>
</protein>
<reference evidence="2" key="1">
    <citation type="submission" date="2023-03" db="EMBL/GenBank/DDBJ databases">
        <authorList>
            <person name="Julca I."/>
        </authorList>
    </citation>
    <scope>NUCLEOTIDE SEQUENCE</scope>
</reference>
<evidence type="ECO:0000313" key="3">
    <source>
        <dbReference type="Proteomes" id="UP001161247"/>
    </source>
</evidence>
<name>A0AAV1ED02_OLDCO</name>
<sequence>MISVKTPRIEHYNASYTISQEMQYGHHNGSHLVYSMSRPGSRSIKFEMENLDEPSEHYDQKIDGEITTHNTFPAANVRYPTTPPSINIMSVEGKKQEEILACQTCGVNYHSTNNNTITAKEDFLLSNQYCCECQKMITSATASKHHSVEHDDEEPSSCCCL</sequence>
<dbReference type="InterPro" id="IPR013087">
    <property type="entry name" value="Znf_C2H2_type"/>
</dbReference>
<dbReference type="AlphaFoldDB" id="A0AAV1ED02"/>
<feature type="domain" description="C2H2-type" evidence="1">
    <location>
        <begin position="130"/>
        <end position="150"/>
    </location>
</feature>
<organism evidence="2 3">
    <name type="scientific">Oldenlandia corymbosa var. corymbosa</name>
    <dbReference type="NCBI Taxonomy" id="529605"/>
    <lineage>
        <taxon>Eukaryota</taxon>
        <taxon>Viridiplantae</taxon>
        <taxon>Streptophyta</taxon>
        <taxon>Embryophyta</taxon>
        <taxon>Tracheophyta</taxon>
        <taxon>Spermatophyta</taxon>
        <taxon>Magnoliopsida</taxon>
        <taxon>eudicotyledons</taxon>
        <taxon>Gunneridae</taxon>
        <taxon>Pentapetalae</taxon>
        <taxon>asterids</taxon>
        <taxon>lamiids</taxon>
        <taxon>Gentianales</taxon>
        <taxon>Rubiaceae</taxon>
        <taxon>Rubioideae</taxon>
        <taxon>Spermacoceae</taxon>
        <taxon>Hedyotis-Oldenlandia complex</taxon>
        <taxon>Oldenlandia</taxon>
    </lineage>
</organism>
<accession>A0AAV1ED02</accession>
<dbReference type="PROSITE" id="PS00028">
    <property type="entry name" value="ZINC_FINGER_C2H2_1"/>
    <property type="match status" value="1"/>
</dbReference>
<proteinExistence type="predicted"/>
<gene>
    <name evidence="2" type="ORF">OLC1_LOCUS23651</name>
</gene>